<feature type="domain" description="Abortive infection protein-like C-terminal" evidence="1">
    <location>
        <begin position="163"/>
        <end position="238"/>
    </location>
</feature>
<evidence type="ECO:0000313" key="5">
    <source>
        <dbReference type="Proteomes" id="UP000748067"/>
    </source>
</evidence>
<protein>
    <submittedName>
        <fullName evidence="3">Abortive infection C-terminus</fullName>
    </submittedName>
</protein>
<evidence type="ECO:0000313" key="4">
    <source>
        <dbReference type="Proteomes" id="UP000182470"/>
    </source>
</evidence>
<dbReference type="AlphaFoldDB" id="A0A1H0DLE7"/>
<evidence type="ECO:0000313" key="2">
    <source>
        <dbReference type="EMBL" id="KAF2407796.1"/>
    </source>
</evidence>
<proteinExistence type="predicted"/>
<name>A0A1H0DLE7_9PSED</name>
<dbReference type="EMBL" id="LT629704">
    <property type="protein sequence ID" value="SDN70972.1"/>
    <property type="molecule type" value="Genomic_DNA"/>
</dbReference>
<gene>
    <name evidence="2" type="ORF">PSAN_01770</name>
    <name evidence="3" type="ORF">SAMN04490179_5529</name>
</gene>
<accession>A0A1H0DLE7</accession>
<organism evidence="3 4">
    <name type="scientific">Pseudomonas antarctica</name>
    <dbReference type="NCBI Taxonomy" id="219572"/>
    <lineage>
        <taxon>Bacteria</taxon>
        <taxon>Pseudomonadati</taxon>
        <taxon>Pseudomonadota</taxon>
        <taxon>Gammaproteobacteria</taxon>
        <taxon>Pseudomonadales</taxon>
        <taxon>Pseudomonadaceae</taxon>
        <taxon>Pseudomonas</taxon>
    </lineage>
</organism>
<dbReference type="OrthoDB" id="5497289at2"/>
<reference evidence="3 4" key="2">
    <citation type="submission" date="2016-10" db="EMBL/GenBank/DDBJ databases">
        <authorList>
            <person name="de Groot N.N."/>
        </authorList>
    </citation>
    <scope>NUCLEOTIDE SEQUENCE [LARGE SCALE GENOMIC DNA]</scope>
    <source>
        <strain evidence="3 4">BS2772</strain>
    </source>
</reference>
<dbReference type="EMBL" id="JXDI01000001">
    <property type="protein sequence ID" value="KAF2407796.1"/>
    <property type="molecule type" value="Genomic_DNA"/>
</dbReference>
<dbReference type="RefSeq" id="WP_083359892.1">
    <property type="nucleotide sequence ID" value="NZ_JXDI01000001.1"/>
</dbReference>
<evidence type="ECO:0000313" key="3">
    <source>
        <dbReference type="EMBL" id="SDN70972.1"/>
    </source>
</evidence>
<sequence length="247" mass="27547">MALIDEVEGLQSIYINRSTGNGNDDDERDYPLYRQSVLDDPRVASLVPAWVRRYRNLDQFWGFIQPKFPSYAERRKFIWDDFRALVDFAESGGEHPSDIVVSEALDRIDAEHVRIAWTKALERRSTDPEGAITMARTLIESVCKHILDEAGTSDHETTPDLNKLYKQTATLLNLTKAQHEEVVFKQILGGCTAVIEGLGALRNRLSDAHGKGKSGVKAAPRHAELAVNLAGSTALFLLATWEAKNGD</sequence>
<dbReference type="InterPro" id="IPR026001">
    <property type="entry name" value="Abi-like_C"/>
</dbReference>
<dbReference type="Proteomes" id="UP000182470">
    <property type="component" value="Chromosome I"/>
</dbReference>
<evidence type="ECO:0000259" key="1">
    <source>
        <dbReference type="Pfam" id="PF14355"/>
    </source>
</evidence>
<dbReference type="Pfam" id="PF14355">
    <property type="entry name" value="Abi_C"/>
    <property type="match status" value="1"/>
</dbReference>
<keyword evidence="5" id="KW-1185">Reference proteome</keyword>
<reference evidence="2 5" key="1">
    <citation type="submission" date="2015-01" db="EMBL/GenBank/DDBJ databases">
        <title>Genome Sequence of Pseudomonas antarctica CMS 35.</title>
        <authorList>
            <person name="Voget S."/>
            <person name="Chow J."/>
            <person name="Daniel R."/>
            <person name="Streit W."/>
        </authorList>
    </citation>
    <scope>NUCLEOTIDE SEQUENCE [LARGE SCALE GENOMIC DNA]</scope>
    <source>
        <strain evidence="2 5">CMS 35</strain>
    </source>
</reference>
<dbReference type="Proteomes" id="UP000748067">
    <property type="component" value="Unassembled WGS sequence"/>
</dbReference>